<evidence type="ECO:0000256" key="5">
    <source>
        <dbReference type="ARBA" id="ARBA00022645"/>
    </source>
</evidence>
<dbReference type="Proteomes" id="UP000824204">
    <property type="component" value="Unassembled WGS sequence"/>
</dbReference>
<dbReference type="Pfam" id="PF07943">
    <property type="entry name" value="PBP5_C"/>
    <property type="match status" value="1"/>
</dbReference>
<protein>
    <recommendedName>
        <fullName evidence="4">serine-type D-Ala-D-Ala carboxypeptidase</fullName>
        <ecNumber evidence="4">3.4.16.4</ecNumber>
    </recommendedName>
</protein>
<dbReference type="InterPro" id="IPR001967">
    <property type="entry name" value="Peptidase_S11_N"/>
</dbReference>
<evidence type="ECO:0000256" key="11">
    <source>
        <dbReference type="ARBA" id="ARBA00023316"/>
    </source>
</evidence>
<keyword evidence="9" id="KW-0133">Cell shape</keyword>
<evidence type="ECO:0000256" key="7">
    <source>
        <dbReference type="ARBA" id="ARBA00022729"/>
    </source>
</evidence>
<evidence type="ECO:0000256" key="15">
    <source>
        <dbReference type="RuleBase" id="RU004016"/>
    </source>
</evidence>
<feature type="binding site" evidence="14">
    <location>
        <position position="220"/>
    </location>
    <ligand>
        <name>substrate</name>
    </ligand>
</feature>
<reference evidence="19" key="2">
    <citation type="submission" date="2021-04" db="EMBL/GenBank/DDBJ databases">
        <authorList>
            <person name="Gilroy R."/>
        </authorList>
    </citation>
    <scope>NUCLEOTIDE SEQUENCE</scope>
    <source>
        <strain evidence="19">811</strain>
    </source>
</reference>
<feature type="active site" evidence="13">
    <location>
        <position position="113"/>
    </location>
</feature>
<evidence type="ECO:0000256" key="13">
    <source>
        <dbReference type="PIRSR" id="PIRSR618044-1"/>
    </source>
</evidence>
<dbReference type="Gene3D" id="3.40.710.10">
    <property type="entry name" value="DD-peptidase/beta-lactamase superfamily"/>
    <property type="match status" value="1"/>
</dbReference>
<dbReference type="PANTHER" id="PTHR21581:SF33">
    <property type="entry name" value="D-ALANYL-D-ALANINE CARBOXYPEPTIDASE DACB"/>
    <property type="match status" value="1"/>
</dbReference>
<comment type="function">
    <text evidence="1">Removes C-terminal D-alanyl residues from sugar-peptide cell wall precursors.</text>
</comment>
<feature type="active site" description="Proton acceptor" evidence="13">
    <location>
        <position position="61"/>
    </location>
</feature>
<evidence type="ECO:0000256" key="16">
    <source>
        <dbReference type="SAM" id="SignalP"/>
    </source>
</evidence>
<feature type="domain" description="Peptidase S11 D-alanyl-D-alanine carboxypeptidase A N-terminal" evidence="17">
    <location>
        <begin position="36"/>
        <end position="249"/>
    </location>
</feature>
<dbReference type="SUPFAM" id="SSF69189">
    <property type="entry name" value="Penicillin-binding protein associated domain"/>
    <property type="match status" value="1"/>
</dbReference>
<dbReference type="GO" id="GO:0009252">
    <property type="term" value="P:peptidoglycan biosynthetic process"/>
    <property type="evidence" value="ECO:0007669"/>
    <property type="project" value="UniProtKB-KW"/>
</dbReference>
<evidence type="ECO:0000259" key="17">
    <source>
        <dbReference type="Pfam" id="PF00768"/>
    </source>
</evidence>
<keyword evidence="5 19" id="KW-0121">Carboxypeptidase</keyword>
<evidence type="ECO:0000313" key="19">
    <source>
        <dbReference type="EMBL" id="HIX08167.1"/>
    </source>
</evidence>
<dbReference type="Pfam" id="PF00768">
    <property type="entry name" value="Peptidase_S11"/>
    <property type="match status" value="1"/>
</dbReference>
<evidence type="ECO:0000256" key="2">
    <source>
        <dbReference type="ARBA" id="ARBA00004752"/>
    </source>
</evidence>
<keyword evidence="6" id="KW-0645">Protease</keyword>
<comment type="pathway">
    <text evidence="2">Cell wall biogenesis; peptidoglycan biosynthesis.</text>
</comment>
<keyword evidence="10" id="KW-0573">Peptidoglycan synthesis</keyword>
<evidence type="ECO:0000256" key="4">
    <source>
        <dbReference type="ARBA" id="ARBA00012448"/>
    </source>
</evidence>
<dbReference type="InterPro" id="IPR037167">
    <property type="entry name" value="Peptidase_S11_C_sf"/>
</dbReference>
<evidence type="ECO:0000259" key="18">
    <source>
        <dbReference type="Pfam" id="PF07943"/>
    </source>
</evidence>
<dbReference type="EC" id="3.4.16.4" evidence="4"/>
<keyword evidence="7 16" id="KW-0732">Signal</keyword>
<name>A0A9D1V8K0_9FIRM</name>
<dbReference type="PANTHER" id="PTHR21581">
    <property type="entry name" value="D-ALANYL-D-ALANINE CARBOXYPEPTIDASE"/>
    <property type="match status" value="1"/>
</dbReference>
<dbReference type="InterPro" id="IPR015956">
    <property type="entry name" value="Peniciliin-bd_prot_C_sf"/>
</dbReference>
<evidence type="ECO:0000256" key="3">
    <source>
        <dbReference type="ARBA" id="ARBA00007164"/>
    </source>
</evidence>
<dbReference type="Gene3D" id="2.60.410.10">
    <property type="entry name" value="D-Ala-D-Ala carboxypeptidase, C-terminal domain"/>
    <property type="match status" value="1"/>
</dbReference>
<gene>
    <name evidence="19" type="ORF">H9741_06840</name>
</gene>
<keyword evidence="8" id="KW-0378">Hydrolase</keyword>
<proteinExistence type="inferred from homology"/>
<feature type="signal peptide" evidence="16">
    <location>
        <begin position="1"/>
        <end position="27"/>
    </location>
</feature>
<feature type="active site" description="Acyl-ester intermediate" evidence="13">
    <location>
        <position position="58"/>
    </location>
</feature>
<evidence type="ECO:0000313" key="20">
    <source>
        <dbReference type="Proteomes" id="UP000824204"/>
    </source>
</evidence>
<evidence type="ECO:0000256" key="14">
    <source>
        <dbReference type="PIRSR" id="PIRSR618044-2"/>
    </source>
</evidence>
<dbReference type="SUPFAM" id="SSF56601">
    <property type="entry name" value="beta-lactamase/transpeptidase-like"/>
    <property type="match status" value="1"/>
</dbReference>
<dbReference type="InterPro" id="IPR018044">
    <property type="entry name" value="Peptidase_S11"/>
</dbReference>
<comment type="caution">
    <text evidence="19">The sequence shown here is derived from an EMBL/GenBank/DDBJ whole genome shotgun (WGS) entry which is preliminary data.</text>
</comment>
<dbReference type="GO" id="GO:0008360">
    <property type="term" value="P:regulation of cell shape"/>
    <property type="evidence" value="ECO:0007669"/>
    <property type="project" value="UniProtKB-KW"/>
</dbReference>
<comment type="similarity">
    <text evidence="3 15">Belongs to the peptidase S11 family.</text>
</comment>
<organism evidence="19 20">
    <name type="scientific">Candidatus Borkfalkia faecipullorum</name>
    <dbReference type="NCBI Taxonomy" id="2838510"/>
    <lineage>
        <taxon>Bacteria</taxon>
        <taxon>Bacillati</taxon>
        <taxon>Bacillota</taxon>
        <taxon>Clostridia</taxon>
        <taxon>Christensenellales</taxon>
        <taxon>Christensenellaceae</taxon>
        <taxon>Candidatus Borkfalkia</taxon>
    </lineage>
</organism>
<comment type="catalytic activity">
    <reaction evidence="12">
        <text>Preferential cleavage: (Ac)2-L-Lys-D-Ala-|-D-Ala. Also transpeptidation of peptidyl-alanyl moieties that are N-acyl substituents of D-alanine.</text>
        <dbReference type="EC" id="3.4.16.4"/>
    </reaction>
</comment>
<dbReference type="InterPro" id="IPR012338">
    <property type="entry name" value="Beta-lactam/transpept-like"/>
</dbReference>
<dbReference type="GO" id="GO:0071555">
    <property type="term" value="P:cell wall organization"/>
    <property type="evidence" value="ECO:0007669"/>
    <property type="project" value="UniProtKB-KW"/>
</dbReference>
<dbReference type="GO" id="GO:0009002">
    <property type="term" value="F:serine-type D-Ala-D-Ala carboxypeptidase activity"/>
    <property type="evidence" value="ECO:0007669"/>
    <property type="project" value="UniProtKB-EC"/>
</dbReference>
<keyword evidence="11" id="KW-0961">Cell wall biogenesis/degradation</keyword>
<dbReference type="AlphaFoldDB" id="A0A9D1V8K0"/>
<sequence length="392" mass="43174">MKLKAFCICAALLLSILLPVQILPSFAAEPSAGEAALEVESGRLLYAKNEREQMPMASTTKIMTALLVIEECSLDDVVTIPAQAAGVEGSSIYLQEGEKMTVRDLLYGLMLRSGNDCAVALALHHSNTLDAFCKRMNERANELGAFDTHFSNPHGLPAKGHFTTAHDLAVIAAYALKNPVFSQIVSAHTYTIPDGGCGYARFLQNKNKMLCQYEGADGVKTGYTKEAGRCLVSSATRDGMRIVCVVLDSPDMYNRSGELLDKCFSEYKLYKLFDSNEYIVELNTDVPEKTCKCRAEKDFVYPLREEELASVRTEEDLPERLVLPVQEGDEAGNLKIYLKNQLIFSQKIVSIERKEKSFLDILREIGKRNGLVCGSTNFLQNAALQAGAPATN</sequence>
<reference evidence="19" key="1">
    <citation type="journal article" date="2021" name="PeerJ">
        <title>Extensive microbial diversity within the chicken gut microbiome revealed by metagenomics and culture.</title>
        <authorList>
            <person name="Gilroy R."/>
            <person name="Ravi A."/>
            <person name="Getino M."/>
            <person name="Pursley I."/>
            <person name="Horton D.L."/>
            <person name="Alikhan N.F."/>
            <person name="Baker D."/>
            <person name="Gharbi K."/>
            <person name="Hall N."/>
            <person name="Watson M."/>
            <person name="Adriaenssens E.M."/>
            <person name="Foster-Nyarko E."/>
            <person name="Jarju S."/>
            <person name="Secka A."/>
            <person name="Antonio M."/>
            <person name="Oren A."/>
            <person name="Chaudhuri R.R."/>
            <person name="La Ragione R."/>
            <person name="Hildebrand F."/>
            <person name="Pallen M.J."/>
        </authorList>
    </citation>
    <scope>NUCLEOTIDE SEQUENCE</scope>
    <source>
        <strain evidence="19">811</strain>
    </source>
</reference>
<feature type="domain" description="Peptidase S11 D-Ala-D-Ala carboxypeptidase A C-terminal" evidence="18">
    <location>
        <begin position="268"/>
        <end position="352"/>
    </location>
</feature>
<evidence type="ECO:0000256" key="9">
    <source>
        <dbReference type="ARBA" id="ARBA00022960"/>
    </source>
</evidence>
<dbReference type="GO" id="GO:0006508">
    <property type="term" value="P:proteolysis"/>
    <property type="evidence" value="ECO:0007669"/>
    <property type="project" value="UniProtKB-KW"/>
</dbReference>
<evidence type="ECO:0000256" key="12">
    <source>
        <dbReference type="ARBA" id="ARBA00034000"/>
    </source>
</evidence>
<feature type="chain" id="PRO_5038645776" description="serine-type D-Ala-D-Ala carboxypeptidase" evidence="16">
    <location>
        <begin position="28"/>
        <end position="392"/>
    </location>
</feature>
<dbReference type="EMBL" id="DXFX01000085">
    <property type="protein sequence ID" value="HIX08167.1"/>
    <property type="molecule type" value="Genomic_DNA"/>
</dbReference>
<evidence type="ECO:0000256" key="8">
    <source>
        <dbReference type="ARBA" id="ARBA00022801"/>
    </source>
</evidence>
<dbReference type="PRINTS" id="PR00725">
    <property type="entry name" value="DADACBPTASE1"/>
</dbReference>
<evidence type="ECO:0000256" key="6">
    <source>
        <dbReference type="ARBA" id="ARBA00022670"/>
    </source>
</evidence>
<evidence type="ECO:0000256" key="10">
    <source>
        <dbReference type="ARBA" id="ARBA00022984"/>
    </source>
</evidence>
<accession>A0A9D1V8K0</accession>
<dbReference type="InterPro" id="IPR012907">
    <property type="entry name" value="Peptidase_S11_C"/>
</dbReference>
<evidence type="ECO:0000256" key="1">
    <source>
        <dbReference type="ARBA" id="ARBA00003217"/>
    </source>
</evidence>